<gene>
    <name evidence="1" type="ORF">NCTC12121_00532</name>
</gene>
<dbReference type="RefSeq" id="WP_115314446.1">
    <property type="nucleotide sequence ID" value="NZ_CP065626.1"/>
</dbReference>
<sequence>MMKRLIGAVKAGQAFLGWDDATYRAVIARLTGGKTSAKHCSLDELSAIKEYMHTQGFPRRAPKSKGRRPNVANRRKANLAKIEALLADADRSWNYVEGLAAHMYGQHVIEWLDDDQLFGVMVALIKDARRRGQD</sequence>
<dbReference type="OrthoDB" id="7360086at2"/>
<dbReference type="AlphaFoldDB" id="A0A376DA00"/>
<protein>
    <submittedName>
        <fullName evidence="1">Mu-like prophage protein gp16</fullName>
    </submittedName>
</protein>
<accession>A0A376DA00</accession>
<name>A0A376DA00_9GAMM</name>
<dbReference type="InterPro" id="IPR009363">
    <property type="entry name" value="Phage_Mu_Gp16"/>
</dbReference>
<organism evidence="1 2">
    <name type="scientific">Edwardsiella hoshinae</name>
    <dbReference type="NCBI Taxonomy" id="93378"/>
    <lineage>
        <taxon>Bacteria</taxon>
        <taxon>Pseudomonadati</taxon>
        <taxon>Pseudomonadota</taxon>
        <taxon>Gammaproteobacteria</taxon>
        <taxon>Enterobacterales</taxon>
        <taxon>Hafniaceae</taxon>
        <taxon>Edwardsiella</taxon>
    </lineage>
</organism>
<dbReference type="Pfam" id="PF06252">
    <property type="entry name" value="GemA"/>
    <property type="match status" value="1"/>
</dbReference>
<dbReference type="EMBL" id="UFXZ01000001">
    <property type="protein sequence ID" value="STC84386.1"/>
    <property type="molecule type" value="Genomic_DNA"/>
</dbReference>
<evidence type="ECO:0000313" key="1">
    <source>
        <dbReference type="EMBL" id="STC84386.1"/>
    </source>
</evidence>
<evidence type="ECO:0000313" key="2">
    <source>
        <dbReference type="Proteomes" id="UP000255248"/>
    </source>
</evidence>
<dbReference type="Proteomes" id="UP000255248">
    <property type="component" value="Unassembled WGS sequence"/>
</dbReference>
<reference evidence="1 2" key="1">
    <citation type="submission" date="2018-06" db="EMBL/GenBank/DDBJ databases">
        <authorList>
            <consortium name="Pathogen Informatics"/>
            <person name="Doyle S."/>
        </authorList>
    </citation>
    <scope>NUCLEOTIDE SEQUENCE [LARGE SCALE GENOMIC DNA]</scope>
    <source>
        <strain evidence="1 2">NCTC12121</strain>
    </source>
</reference>
<proteinExistence type="predicted"/>